<evidence type="ECO:0000313" key="2">
    <source>
        <dbReference type="Proteomes" id="UP001140217"/>
    </source>
</evidence>
<proteinExistence type="predicted"/>
<gene>
    <name evidence="1" type="ORF">H4R18_001402</name>
</gene>
<dbReference type="Proteomes" id="UP001140217">
    <property type="component" value="Unassembled WGS sequence"/>
</dbReference>
<reference evidence="1" key="1">
    <citation type="submission" date="2022-07" db="EMBL/GenBank/DDBJ databases">
        <title>Phylogenomic reconstructions and comparative analyses of Kickxellomycotina fungi.</title>
        <authorList>
            <person name="Reynolds N.K."/>
            <person name="Stajich J.E."/>
            <person name="Barry K."/>
            <person name="Grigoriev I.V."/>
            <person name="Crous P."/>
            <person name="Smith M.E."/>
        </authorList>
    </citation>
    <scope>NUCLEOTIDE SEQUENCE</scope>
    <source>
        <strain evidence="1">NBRC 105414</strain>
    </source>
</reference>
<comment type="caution">
    <text evidence="1">The sequence shown here is derived from an EMBL/GenBank/DDBJ whole genome shotgun (WGS) entry which is preliminary data.</text>
</comment>
<sequence length="139" mass="15098">MDEPQVDAKLQERRSRIAAGFADYGKEMAFDDLLVTLDEADAYDKHVESARNLFRGLAEAAPVFINNRMEAQSGPGASAVESGYKAIMSYFLELYDLMGKAAQAAAESAGSVVPTLLYRLEDHQKTPISGTSHKPDGVL</sequence>
<keyword evidence="2" id="KW-1185">Reference proteome</keyword>
<evidence type="ECO:0000313" key="1">
    <source>
        <dbReference type="EMBL" id="KAJ2783919.1"/>
    </source>
</evidence>
<accession>A0A9W8LKM8</accession>
<name>A0A9W8LKM8_9FUNG</name>
<protein>
    <submittedName>
        <fullName evidence="1">Uncharacterized protein</fullName>
    </submittedName>
</protein>
<dbReference type="AlphaFoldDB" id="A0A9W8LKM8"/>
<dbReference type="EMBL" id="JANBUL010000036">
    <property type="protein sequence ID" value="KAJ2783919.1"/>
    <property type="molecule type" value="Genomic_DNA"/>
</dbReference>
<organism evidence="1 2">
    <name type="scientific">Coemansia javaensis</name>
    <dbReference type="NCBI Taxonomy" id="2761396"/>
    <lineage>
        <taxon>Eukaryota</taxon>
        <taxon>Fungi</taxon>
        <taxon>Fungi incertae sedis</taxon>
        <taxon>Zoopagomycota</taxon>
        <taxon>Kickxellomycotina</taxon>
        <taxon>Kickxellomycetes</taxon>
        <taxon>Kickxellales</taxon>
        <taxon>Kickxellaceae</taxon>
        <taxon>Coemansia</taxon>
    </lineage>
</organism>